<organism evidence="2 3">
    <name type="scientific">Plebeiibacterium sediminum</name>
    <dbReference type="NCBI Taxonomy" id="2992112"/>
    <lineage>
        <taxon>Bacteria</taxon>
        <taxon>Pseudomonadati</taxon>
        <taxon>Bacteroidota</taxon>
        <taxon>Bacteroidia</taxon>
        <taxon>Marinilabiliales</taxon>
        <taxon>Marinilabiliaceae</taxon>
        <taxon>Plebeiibacterium</taxon>
    </lineage>
</organism>
<name>A0AAE3M6A2_9BACT</name>
<dbReference type="EMBL" id="JAPDPJ010000039">
    <property type="protein sequence ID" value="MCW3787894.1"/>
    <property type="molecule type" value="Genomic_DNA"/>
</dbReference>
<keyword evidence="3" id="KW-1185">Reference proteome</keyword>
<proteinExistence type="predicted"/>
<keyword evidence="1" id="KW-0175">Coiled coil</keyword>
<evidence type="ECO:0000313" key="2">
    <source>
        <dbReference type="EMBL" id="MCW3787894.1"/>
    </source>
</evidence>
<sequence>MKRSKVILLFLFFAIGNYSFGQWSSSGNSIYTDSNEFFLNYTNNPTCTIWLNNNTSGTPSVGHYYIKAYDWRGAYLHFVGTGDNNNERLNVTFDGKVGIGNGNFYEGSLFHIENPVNGWLQTIKGSAYKKDDFIGIKIQTGYMGEYGKFAGIAATTENLHSNLTGLSFFSSSSENMRLTGEGKLGIGTTTPSAKLEVVGDILADEIKVQDIAAANLQLDGNISANQITVKANGNTADFVFSETYNLKDLTEVENFIKTHKHLPDIPSAEEMEASGVNLAEMNKLMLQKVEELMLYTIEQKDELQKEKLERKILENRLSKLELIINGEMTK</sequence>
<reference evidence="2" key="1">
    <citation type="submission" date="2022-10" db="EMBL/GenBank/DDBJ databases">
        <authorList>
            <person name="Yu W.X."/>
        </authorList>
    </citation>
    <scope>NUCLEOTIDE SEQUENCE</scope>
    <source>
        <strain evidence="2">AAT</strain>
    </source>
</reference>
<gene>
    <name evidence="2" type="ORF">OM075_15570</name>
</gene>
<evidence type="ECO:0000313" key="3">
    <source>
        <dbReference type="Proteomes" id="UP001209229"/>
    </source>
</evidence>
<dbReference type="AlphaFoldDB" id="A0AAE3M6A2"/>
<dbReference type="RefSeq" id="WP_301191458.1">
    <property type="nucleotide sequence ID" value="NZ_JAPDPJ010000039.1"/>
</dbReference>
<protein>
    <submittedName>
        <fullName evidence="2">Uncharacterized protein</fullName>
    </submittedName>
</protein>
<feature type="coiled-coil region" evidence="1">
    <location>
        <begin position="286"/>
        <end position="323"/>
    </location>
</feature>
<dbReference type="Proteomes" id="UP001209229">
    <property type="component" value="Unassembled WGS sequence"/>
</dbReference>
<evidence type="ECO:0000256" key="1">
    <source>
        <dbReference type="SAM" id="Coils"/>
    </source>
</evidence>
<accession>A0AAE3M6A2</accession>
<comment type="caution">
    <text evidence="2">The sequence shown here is derived from an EMBL/GenBank/DDBJ whole genome shotgun (WGS) entry which is preliminary data.</text>
</comment>